<name>A0A212JLE7_9FIRM</name>
<dbReference type="InterPro" id="IPR010540">
    <property type="entry name" value="CmpB_TMEM229"/>
</dbReference>
<evidence type="ECO:0008006" key="4">
    <source>
        <dbReference type="Google" id="ProtNLM"/>
    </source>
</evidence>
<dbReference type="EMBL" id="FLUN01000001">
    <property type="protein sequence ID" value="SBW00125.1"/>
    <property type="molecule type" value="Genomic_DNA"/>
</dbReference>
<feature type="transmembrane region" description="Helical" evidence="2">
    <location>
        <begin position="142"/>
        <end position="170"/>
    </location>
</feature>
<evidence type="ECO:0000256" key="2">
    <source>
        <dbReference type="SAM" id="Phobius"/>
    </source>
</evidence>
<sequence>MTEPVLFGFPISLLFLYFIVYAFLGWVMETCYCSILQRRFVARGFLYGPLCPIYGVGVLMMICWFAPFMGNPLLFYVVATVCMSAWEYLVGWFLETTTHIKYWDYSRFRFNLHGRICLQICLTWGGLAYIVIFWVHPFVSGLLALLSVTTQHVFAIVFLVLLVGDTAATIRELALVRRMMTLLNETGDELRLQLALGKAELSDYLEEAKDSLGDRLGDVKSAISDRLDDAKGSISEKLSIPSEATEKLRAKYDELLAKAERSSRHLRYVYGDMSSKKLSSSLSAVAEAGRKYIAEHDTKRAAKRAARKEKKNKSN</sequence>
<evidence type="ECO:0000313" key="3">
    <source>
        <dbReference type="EMBL" id="SBW00125.1"/>
    </source>
</evidence>
<feature type="transmembrane region" description="Helical" evidence="2">
    <location>
        <begin position="45"/>
        <end position="67"/>
    </location>
</feature>
<keyword evidence="2" id="KW-0472">Membrane</keyword>
<feature type="transmembrane region" description="Helical" evidence="2">
    <location>
        <begin position="73"/>
        <end position="95"/>
    </location>
</feature>
<organism evidence="3">
    <name type="scientific">uncultured Eubacteriales bacterium</name>
    <dbReference type="NCBI Taxonomy" id="172733"/>
    <lineage>
        <taxon>Bacteria</taxon>
        <taxon>Bacillati</taxon>
        <taxon>Bacillota</taxon>
        <taxon>Clostridia</taxon>
        <taxon>Eubacteriales</taxon>
        <taxon>environmental samples</taxon>
    </lineage>
</organism>
<keyword evidence="2" id="KW-0812">Transmembrane</keyword>
<feature type="transmembrane region" description="Helical" evidence="2">
    <location>
        <begin position="116"/>
        <end position="136"/>
    </location>
</feature>
<feature type="region of interest" description="Disordered" evidence="1">
    <location>
        <begin position="296"/>
        <end position="315"/>
    </location>
</feature>
<evidence type="ECO:0000256" key="1">
    <source>
        <dbReference type="SAM" id="MobiDB-lite"/>
    </source>
</evidence>
<gene>
    <name evidence="3" type="ORF">KL86CLO1_11300</name>
</gene>
<feature type="compositionally biased region" description="Basic residues" evidence="1">
    <location>
        <begin position="301"/>
        <end position="315"/>
    </location>
</feature>
<reference evidence="3" key="1">
    <citation type="submission" date="2016-04" db="EMBL/GenBank/DDBJ databases">
        <authorList>
            <person name="Evans L.H."/>
            <person name="Alamgir A."/>
            <person name="Owens N."/>
            <person name="Weber N.D."/>
            <person name="Virtaneva K."/>
            <person name="Barbian K."/>
            <person name="Babar A."/>
            <person name="Rosenke K."/>
        </authorList>
    </citation>
    <scope>NUCLEOTIDE SEQUENCE</scope>
    <source>
        <strain evidence="3">86</strain>
    </source>
</reference>
<dbReference type="AlphaFoldDB" id="A0A212JLE7"/>
<accession>A0A212JLE7</accession>
<protein>
    <recommendedName>
        <fullName evidence="4">ABC-transporter type IV</fullName>
    </recommendedName>
</protein>
<dbReference type="Pfam" id="PF06541">
    <property type="entry name" value="ABC_trans_CmpB"/>
    <property type="match status" value="1"/>
</dbReference>
<proteinExistence type="predicted"/>
<feature type="transmembrane region" description="Helical" evidence="2">
    <location>
        <begin position="6"/>
        <end position="24"/>
    </location>
</feature>
<keyword evidence="2" id="KW-1133">Transmembrane helix</keyword>